<dbReference type="Proteomes" id="UP000027586">
    <property type="component" value="Unassembled WGS sequence"/>
</dbReference>
<dbReference type="AlphaFoldDB" id="A0A068SC67"/>
<sequence>MAATRLWSKIQAVSSMPSNLSSSSAASMQDDPSFLLTYKVPFQDHPPLCLIESIHPQPIQVQYVDTKNSCDHLLTGFLCHPAVGQSLVCSLSVELNKVKNACIA</sequence>
<evidence type="ECO:0000313" key="1">
    <source>
        <dbReference type="EMBL" id="CDH59437.1"/>
    </source>
</evidence>
<name>A0A068SC67_9FUNG</name>
<proteinExistence type="predicted"/>
<comment type="caution">
    <text evidence="1">The sequence shown here is derived from an EMBL/GenBank/DDBJ whole genome shotgun (WGS) entry which is preliminary data.</text>
</comment>
<evidence type="ECO:0000313" key="2">
    <source>
        <dbReference type="Proteomes" id="UP000027586"/>
    </source>
</evidence>
<dbReference type="VEuPathDB" id="FungiDB:LCOR_10249.1"/>
<reference evidence="1" key="1">
    <citation type="submission" date="2013-08" db="EMBL/GenBank/DDBJ databases">
        <title>Gene expansion shapes genome architecture in the human pathogen Lichtheimia corymbifera: an evolutionary genomics analysis in the ancient terrestrial Mucorales (Mucoromycotina).</title>
        <authorList>
            <person name="Schwartze V.U."/>
            <person name="Winter S."/>
            <person name="Shelest E."/>
            <person name="Marcet-Houben M."/>
            <person name="Horn F."/>
            <person name="Wehner S."/>
            <person name="Hoffmann K."/>
            <person name="Riege K."/>
            <person name="Sammeth M."/>
            <person name="Nowrousian M."/>
            <person name="Valiante V."/>
            <person name="Linde J."/>
            <person name="Jacobsen I.D."/>
            <person name="Marz M."/>
            <person name="Brakhage A.A."/>
            <person name="Gabaldon T."/>
            <person name="Bocker S."/>
            <person name="Voigt K."/>
        </authorList>
    </citation>
    <scope>NUCLEOTIDE SEQUENCE [LARGE SCALE GENOMIC DNA]</scope>
    <source>
        <strain evidence="1">FSU 9682</strain>
    </source>
</reference>
<protein>
    <submittedName>
        <fullName evidence="1">Uncharacterized protein</fullName>
    </submittedName>
</protein>
<keyword evidence="2" id="KW-1185">Reference proteome</keyword>
<organism evidence="1 2">
    <name type="scientific">Lichtheimia corymbifera JMRC:FSU:9682</name>
    <dbReference type="NCBI Taxonomy" id="1263082"/>
    <lineage>
        <taxon>Eukaryota</taxon>
        <taxon>Fungi</taxon>
        <taxon>Fungi incertae sedis</taxon>
        <taxon>Mucoromycota</taxon>
        <taxon>Mucoromycotina</taxon>
        <taxon>Mucoromycetes</taxon>
        <taxon>Mucorales</taxon>
        <taxon>Lichtheimiaceae</taxon>
        <taxon>Lichtheimia</taxon>
    </lineage>
</organism>
<dbReference type="EMBL" id="CBTN010000070">
    <property type="protein sequence ID" value="CDH59437.1"/>
    <property type="molecule type" value="Genomic_DNA"/>
</dbReference>
<accession>A0A068SC67</accession>
<gene>
    <name evidence="1" type="ORF">LCOR_10249.1</name>
</gene>